<reference evidence="1 2" key="1">
    <citation type="submission" date="2024-04" db="EMBL/GenBank/DDBJ databases">
        <title>Methanococcoides sp. LMO-2.</title>
        <authorList>
            <person name="Liang L."/>
        </authorList>
    </citation>
    <scope>NUCLEOTIDE SEQUENCE [LARGE SCALE GENOMIC DNA]</scope>
    <source>
        <strain evidence="1 2">LMO-2</strain>
    </source>
</reference>
<dbReference type="RefSeq" id="WP_342126210.1">
    <property type="nucleotide sequence ID" value="NZ_JBCAUS010000002.1"/>
</dbReference>
<sequence length="60" mass="7218">MKLDENGEGMKKNRNHCLLKIRLIRQIYKKIKGKAFNQNFPNYYKTKQDQNGKYGQLRNT</sequence>
<name>A0ABU9KQ18_9EURY</name>
<keyword evidence="2" id="KW-1185">Reference proteome</keyword>
<dbReference type="EMBL" id="JBCAUS010000002">
    <property type="protein sequence ID" value="MEL4304486.1"/>
    <property type="molecule type" value="Genomic_DNA"/>
</dbReference>
<gene>
    <name evidence="1" type="ORF">WOA13_01355</name>
</gene>
<evidence type="ECO:0000313" key="1">
    <source>
        <dbReference type="EMBL" id="MEL4304486.1"/>
    </source>
</evidence>
<comment type="caution">
    <text evidence="1">The sequence shown here is derived from an EMBL/GenBank/DDBJ whole genome shotgun (WGS) entry which is preliminary data.</text>
</comment>
<dbReference type="Proteomes" id="UP001396646">
    <property type="component" value="Unassembled WGS sequence"/>
</dbReference>
<protein>
    <submittedName>
        <fullName evidence="1">Uncharacterized protein</fullName>
    </submittedName>
</protein>
<evidence type="ECO:0000313" key="2">
    <source>
        <dbReference type="Proteomes" id="UP001396646"/>
    </source>
</evidence>
<accession>A0ABU9KQ18</accession>
<proteinExistence type="predicted"/>
<organism evidence="1 2">
    <name type="scientific">Methanococcoides cohabitans</name>
    <dbReference type="NCBI Taxonomy" id="3136559"/>
    <lineage>
        <taxon>Archaea</taxon>
        <taxon>Methanobacteriati</taxon>
        <taxon>Methanobacteriota</taxon>
        <taxon>Stenosarchaea group</taxon>
        <taxon>Methanomicrobia</taxon>
        <taxon>Methanosarcinales</taxon>
        <taxon>Methanosarcinaceae</taxon>
        <taxon>Methanococcoides</taxon>
    </lineage>
</organism>